<protein>
    <recommendedName>
        <fullName evidence="1">Flavodoxin domain-containing protein</fullName>
    </recommendedName>
</protein>
<dbReference type="PANTHER" id="PTHR38030">
    <property type="entry name" value="PROTOPORPHYRINOGEN IX DEHYDROGENASE [MENAQUINONE]"/>
    <property type="match status" value="1"/>
</dbReference>
<name>A0A9D9DH25_9FIRM</name>
<feature type="domain" description="Flavodoxin" evidence="1">
    <location>
        <begin position="4"/>
        <end position="137"/>
    </location>
</feature>
<reference evidence="2" key="1">
    <citation type="submission" date="2020-10" db="EMBL/GenBank/DDBJ databases">
        <authorList>
            <person name="Gilroy R."/>
        </authorList>
    </citation>
    <scope>NUCLEOTIDE SEQUENCE</scope>
    <source>
        <strain evidence="2">17113</strain>
    </source>
</reference>
<sequence>MQTLVLYTSNTGSAKRYAEDIASSLGADVMPLKKFKWKNIDDYGLVIYGGWIMGGKIKGVDDFLSHYDSLEGKNVIIFSTGMVIPSKEGRDVIINANILDIYHVRYYQLRGNFDINKLGFFQKAMIKMYMKQIEADPEANQGYKALLSFLDEPLEYYDRDGVDKIINVSKKILSSPVEVEATPGEEGK</sequence>
<proteinExistence type="predicted"/>
<comment type="caution">
    <text evidence="2">The sequence shown here is derived from an EMBL/GenBank/DDBJ whole genome shotgun (WGS) entry which is preliminary data.</text>
</comment>
<evidence type="ECO:0000313" key="3">
    <source>
        <dbReference type="Proteomes" id="UP000823634"/>
    </source>
</evidence>
<evidence type="ECO:0000259" key="1">
    <source>
        <dbReference type="Pfam" id="PF12724"/>
    </source>
</evidence>
<dbReference type="GO" id="GO:0010181">
    <property type="term" value="F:FMN binding"/>
    <property type="evidence" value="ECO:0007669"/>
    <property type="project" value="TreeGrafter"/>
</dbReference>
<dbReference type="GO" id="GO:0070819">
    <property type="term" value="F:menaquinone-dependent protoporphyrinogen oxidase activity"/>
    <property type="evidence" value="ECO:0007669"/>
    <property type="project" value="TreeGrafter"/>
</dbReference>
<dbReference type="InterPro" id="IPR026816">
    <property type="entry name" value="Flavodoxin_dom"/>
</dbReference>
<evidence type="ECO:0000313" key="2">
    <source>
        <dbReference type="EMBL" id="MBO8425980.1"/>
    </source>
</evidence>
<gene>
    <name evidence="2" type="ORF">IAC61_01490</name>
</gene>
<dbReference type="InterPro" id="IPR029039">
    <property type="entry name" value="Flavoprotein-like_sf"/>
</dbReference>
<reference evidence="2" key="2">
    <citation type="journal article" date="2021" name="PeerJ">
        <title>Extensive microbial diversity within the chicken gut microbiome revealed by metagenomics and culture.</title>
        <authorList>
            <person name="Gilroy R."/>
            <person name="Ravi A."/>
            <person name="Getino M."/>
            <person name="Pursley I."/>
            <person name="Horton D.L."/>
            <person name="Alikhan N.F."/>
            <person name="Baker D."/>
            <person name="Gharbi K."/>
            <person name="Hall N."/>
            <person name="Watson M."/>
            <person name="Adriaenssens E.M."/>
            <person name="Foster-Nyarko E."/>
            <person name="Jarju S."/>
            <person name="Secka A."/>
            <person name="Antonio M."/>
            <person name="Oren A."/>
            <person name="Chaudhuri R.R."/>
            <person name="La Ragione R."/>
            <person name="Hildebrand F."/>
            <person name="Pallen M.J."/>
        </authorList>
    </citation>
    <scope>NUCLEOTIDE SEQUENCE</scope>
    <source>
        <strain evidence="2">17113</strain>
    </source>
</reference>
<dbReference type="Pfam" id="PF12724">
    <property type="entry name" value="Flavodoxin_5"/>
    <property type="match status" value="1"/>
</dbReference>
<dbReference type="AlphaFoldDB" id="A0A9D9DH25"/>
<dbReference type="PANTHER" id="PTHR38030:SF2">
    <property type="entry name" value="PROTOPORPHYRINOGEN IX DEHYDROGENASE [QUINONE]"/>
    <property type="match status" value="1"/>
</dbReference>
<dbReference type="Gene3D" id="3.40.50.360">
    <property type="match status" value="1"/>
</dbReference>
<dbReference type="EMBL" id="JADINA010000011">
    <property type="protein sequence ID" value="MBO8425980.1"/>
    <property type="molecule type" value="Genomic_DNA"/>
</dbReference>
<dbReference type="GO" id="GO:0006783">
    <property type="term" value="P:heme biosynthetic process"/>
    <property type="evidence" value="ECO:0007669"/>
    <property type="project" value="TreeGrafter"/>
</dbReference>
<dbReference type="Proteomes" id="UP000823634">
    <property type="component" value="Unassembled WGS sequence"/>
</dbReference>
<accession>A0A9D9DH25</accession>
<dbReference type="SUPFAM" id="SSF52218">
    <property type="entry name" value="Flavoproteins"/>
    <property type="match status" value="1"/>
</dbReference>
<dbReference type="InterPro" id="IPR052200">
    <property type="entry name" value="Protoporphyrinogen_IX_DH"/>
</dbReference>
<organism evidence="2 3">
    <name type="scientific">Candidatus Alloenteromonas pullistercoris</name>
    <dbReference type="NCBI Taxonomy" id="2840785"/>
    <lineage>
        <taxon>Bacteria</taxon>
        <taxon>Bacillati</taxon>
        <taxon>Bacillota</taxon>
        <taxon>Bacillota incertae sedis</taxon>
        <taxon>Candidatus Alloenteromonas</taxon>
    </lineage>
</organism>